<dbReference type="GO" id="GO:0016787">
    <property type="term" value="F:hydrolase activity"/>
    <property type="evidence" value="ECO:0007669"/>
    <property type="project" value="UniProtKB-KW"/>
</dbReference>
<evidence type="ECO:0000313" key="3">
    <source>
        <dbReference type="Proteomes" id="UP000483035"/>
    </source>
</evidence>
<dbReference type="PANTHER" id="PTHR43283:SF3">
    <property type="entry name" value="BETA-LACTAMASE FAMILY PROTEIN (AFU_ORTHOLOGUE AFUA_5G07500)"/>
    <property type="match status" value="1"/>
</dbReference>
<dbReference type="InterPro" id="IPR012338">
    <property type="entry name" value="Beta-lactam/transpept-like"/>
</dbReference>
<sequence length="395" mass="42053">MLSLTALDDVIEGAIEANKIVGAVVLVSHDGKLVYQRSAGFADREAGTPMREDCVFRLASVSKSIVSAAAMRLVEDGALSLYDNVSFWLPEFRPSGPAGTRPEITIRQLMTHTSGLSHTYLEPRDSPYQTAGLSDGLDGLDLTLEENMARLAALPLAFTPGTSWRYSLGIDVLGAVLTRVTGDALSNIVSNLVTRPLGMSQTRFMAAPGETLVTPYADGEPQPTRMRDGTKLVLTKSQIAALGGPNARIANYAKDVDGTVRFSPSRAYSTRAYASGGAGMIGTAHDTMRFLEAIRSGGTPILRSETVRTMTQNQVGAGIESQGAGWGFGYGWAVLSRATADTPQRPGTFQWGGAYGHNFFVDPQEKLVVVALTNTAFEGTSGTFASALRDAVYRG</sequence>
<keyword evidence="2" id="KW-0378">Hydrolase</keyword>
<evidence type="ECO:0000313" key="2">
    <source>
        <dbReference type="EMBL" id="NEI74945.1"/>
    </source>
</evidence>
<reference evidence="2 3" key="1">
    <citation type="submission" date="2019-12" db="EMBL/GenBank/DDBJ databases">
        <title>Rhizobium genotypes associated with high levels of biological nitrogen fixation by grain legumes in a temperate-maritime cropping system.</title>
        <authorList>
            <person name="Maluk M."/>
            <person name="Francesc Ferrando Molina F."/>
            <person name="Lopez Del Egido L."/>
            <person name="Lafos M."/>
            <person name="Langarica-Fuentes A."/>
            <person name="Gebre Yohannes G."/>
            <person name="Young M.W."/>
            <person name="Martin P."/>
            <person name="Gantlett R."/>
            <person name="Kenicer G."/>
            <person name="Hawes C."/>
            <person name="Begg G.S."/>
            <person name="Quilliam R.S."/>
            <person name="Squire G.R."/>
            <person name="Poole P.S."/>
            <person name="Young P.W."/>
            <person name="Iannetta P.M."/>
            <person name="James E.K."/>
        </authorList>
    </citation>
    <scope>NUCLEOTIDE SEQUENCE [LARGE SCALE GENOMIC DNA]</scope>
    <source>
        <strain evidence="2 3">JHI1118</strain>
    </source>
</reference>
<dbReference type="Proteomes" id="UP000483035">
    <property type="component" value="Unassembled WGS sequence"/>
</dbReference>
<dbReference type="AlphaFoldDB" id="A0A6L9UG08"/>
<dbReference type="SUPFAM" id="SSF56601">
    <property type="entry name" value="beta-lactamase/transpeptidase-like"/>
    <property type="match status" value="1"/>
</dbReference>
<dbReference type="RefSeq" id="WP_163994819.1">
    <property type="nucleotide sequence ID" value="NZ_WUEY01000046.1"/>
</dbReference>
<organism evidence="2 3">
    <name type="scientific">Rhizobium lusitanum</name>
    <dbReference type="NCBI Taxonomy" id="293958"/>
    <lineage>
        <taxon>Bacteria</taxon>
        <taxon>Pseudomonadati</taxon>
        <taxon>Pseudomonadota</taxon>
        <taxon>Alphaproteobacteria</taxon>
        <taxon>Hyphomicrobiales</taxon>
        <taxon>Rhizobiaceae</taxon>
        <taxon>Rhizobium/Agrobacterium group</taxon>
        <taxon>Rhizobium</taxon>
    </lineage>
</organism>
<comment type="caution">
    <text evidence="2">The sequence shown here is derived from an EMBL/GenBank/DDBJ whole genome shotgun (WGS) entry which is preliminary data.</text>
</comment>
<accession>A0A6L9UG08</accession>
<dbReference type="Gene3D" id="3.40.710.10">
    <property type="entry name" value="DD-peptidase/beta-lactamase superfamily"/>
    <property type="match status" value="1"/>
</dbReference>
<proteinExistence type="predicted"/>
<evidence type="ECO:0000259" key="1">
    <source>
        <dbReference type="Pfam" id="PF00144"/>
    </source>
</evidence>
<dbReference type="InterPro" id="IPR050789">
    <property type="entry name" value="Diverse_Enzym_Activities"/>
</dbReference>
<feature type="domain" description="Beta-lactamase-related" evidence="1">
    <location>
        <begin position="7"/>
        <end position="388"/>
    </location>
</feature>
<gene>
    <name evidence="2" type="ORF">GR212_36040</name>
</gene>
<name>A0A6L9UG08_9HYPH</name>
<dbReference type="EMBL" id="WUEY01000046">
    <property type="protein sequence ID" value="NEI74945.1"/>
    <property type="molecule type" value="Genomic_DNA"/>
</dbReference>
<protein>
    <submittedName>
        <fullName evidence="2">Serine hydrolase</fullName>
    </submittedName>
</protein>
<dbReference type="InterPro" id="IPR001466">
    <property type="entry name" value="Beta-lactam-related"/>
</dbReference>
<dbReference type="PANTHER" id="PTHR43283">
    <property type="entry name" value="BETA-LACTAMASE-RELATED"/>
    <property type="match status" value="1"/>
</dbReference>
<dbReference type="Pfam" id="PF00144">
    <property type="entry name" value="Beta-lactamase"/>
    <property type="match status" value="1"/>
</dbReference>